<reference evidence="1" key="2">
    <citation type="journal article" date="2015" name="Data Brief">
        <title>Shoot transcriptome of the giant reed, Arundo donax.</title>
        <authorList>
            <person name="Barrero R.A."/>
            <person name="Guerrero F.D."/>
            <person name="Moolhuijzen P."/>
            <person name="Goolsby J.A."/>
            <person name="Tidwell J."/>
            <person name="Bellgard S.E."/>
            <person name="Bellgard M.I."/>
        </authorList>
    </citation>
    <scope>NUCLEOTIDE SEQUENCE</scope>
    <source>
        <tissue evidence="1">Shoot tissue taken approximately 20 cm above the soil surface</tissue>
    </source>
</reference>
<accession>A0A0A9EXS4</accession>
<proteinExistence type="predicted"/>
<protein>
    <submittedName>
        <fullName evidence="1">Uncharacterized protein</fullName>
    </submittedName>
</protein>
<dbReference type="AlphaFoldDB" id="A0A0A9EXS4"/>
<organism evidence="1">
    <name type="scientific">Arundo donax</name>
    <name type="common">Giant reed</name>
    <name type="synonym">Donax arundinaceus</name>
    <dbReference type="NCBI Taxonomy" id="35708"/>
    <lineage>
        <taxon>Eukaryota</taxon>
        <taxon>Viridiplantae</taxon>
        <taxon>Streptophyta</taxon>
        <taxon>Embryophyta</taxon>
        <taxon>Tracheophyta</taxon>
        <taxon>Spermatophyta</taxon>
        <taxon>Magnoliopsida</taxon>
        <taxon>Liliopsida</taxon>
        <taxon>Poales</taxon>
        <taxon>Poaceae</taxon>
        <taxon>PACMAD clade</taxon>
        <taxon>Arundinoideae</taxon>
        <taxon>Arundineae</taxon>
        <taxon>Arundo</taxon>
    </lineage>
</organism>
<evidence type="ECO:0000313" key="1">
    <source>
        <dbReference type="EMBL" id="JAE02646.1"/>
    </source>
</evidence>
<dbReference type="EMBL" id="GBRH01195250">
    <property type="protein sequence ID" value="JAE02646.1"/>
    <property type="molecule type" value="Transcribed_RNA"/>
</dbReference>
<reference evidence="1" key="1">
    <citation type="submission" date="2014-09" db="EMBL/GenBank/DDBJ databases">
        <authorList>
            <person name="Magalhaes I.L.F."/>
            <person name="Oliveira U."/>
            <person name="Santos F.R."/>
            <person name="Vidigal T.H.D.A."/>
            <person name="Brescovit A.D."/>
            <person name="Santos A.J."/>
        </authorList>
    </citation>
    <scope>NUCLEOTIDE SEQUENCE</scope>
    <source>
        <tissue evidence="1">Shoot tissue taken approximately 20 cm above the soil surface</tissue>
    </source>
</reference>
<name>A0A0A9EXS4_ARUDO</name>
<sequence>MSVFISTKDDKGMEERATISCSFSHIPHPQQCPVCHFDLC</sequence>